<dbReference type="AlphaFoldDB" id="A0A844ZCP8"/>
<dbReference type="Proteomes" id="UP000433104">
    <property type="component" value="Unassembled WGS sequence"/>
</dbReference>
<accession>A0A844ZCP8</accession>
<keyword evidence="3" id="KW-1185">Reference proteome</keyword>
<protein>
    <submittedName>
        <fullName evidence="2">Uncharacterized protein</fullName>
    </submittedName>
</protein>
<name>A0A844ZCP8_9SPHN</name>
<feature type="region of interest" description="Disordered" evidence="1">
    <location>
        <begin position="42"/>
        <end position="66"/>
    </location>
</feature>
<proteinExistence type="predicted"/>
<gene>
    <name evidence="2" type="ORF">GRI38_09865</name>
</gene>
<evidence type="ECO:0000313" key="2">
    <source>
        <dbReference type="EMBL" id="MXO86331.1"/>
    </source>
</evidence>
<evidence type="ECO:0000313" key="3">
    <source>
        <dbReference type="Proteomes" id="UP000433104"/>
    </source>
</evidence>
<dbReference type="EMBL" id="WTYW01000002">
    <property type="protein sequence ID" value="MXO86331.1"/>
    <property type="molecule type" value="Genomic_DNA"/>
</dbReference>
<comment type="caution">
    <text evidence="2">The sequence shown here is derived from an EMBL/GenBank/DDBJ whole genome shotgun (WGS) entry which is preliminary data.</text>
</comment>
<dbReference type="RefSeq" id="WP_160683023.1">
    <property type="nucleotide sequence ID" value="NZ_WTYW01000002.1"/>
</dbReference>
<evidence type="ECO:0000256" key="1">
    <source>
        <dbReference type="SAM" id="MobiDB-lite"/>
    </source>
</evidence>
<sequence length="140" mass="15294">MKLKTRLTRLATLIASEADSNPEFAAQIEELLGDIKKVPLKSSVRKSKDKGASATGAVSSHRGRRTPAVLDPVALARESEASLRSGLAELDHDRLLDVVAEYGMDPGKLVMKWKDDERIIERIVELAIARATKGDAFRAD</sequence>
<organism evidence="2 3">
    <name type="scientific">Parapontixanthobacter aurantiacus</name>
    <dbReference type="NCBI Taxonomy" id="1463599"/>
    <lineage>
        <taxon>Bacteria</taxon>
        <taxon>Pseudomonadati</taxon>
        <taxon>Pseudomonadota</taxon>
        <taxon>Alphaproteobacteria</taxon>
        <taxon>Sphingomonadales</taxon>
        <taxon>Erythrobacteraceae</taxon>
        <taxon>Parapontixanthobacter</taxon>
    </lineage>
</organism>
<dbReference type="OrthoDB" id="8451229at2"/>
<reference evidence="2 3" key="1">
    <citation type="submission" date="2019-12" db="EMBL/GenBank/DDBJ databases">
        <title>Genomic-based taxomic classification of the family Erythrobacteraceae.</title>
        <authorList>
            <person name="Xu L."/>
        </authorList>
    </citation>
    <scope>NUCLEOTIDE SEQUENCE [LARGE SCALE GENOMIC DNA]</scope>
    <source>
        <strain evidence="2 3">MCCC 1A09962</strain>
    </source>
</reference>